<keyword evidence="7" id="KW-0653">Protein transport</keyword>
<evidence type="ECO:0000256" key="8">
    <source>
        <dbReference type="SAM" id="MobiDB-lite"/>
    </source>
</evidence>
<keyword evidence="7" id="KW-0472">Membrane</keyword>
<dbReference type="InterPro" id="IPR036388">
    <property type="entry name" value="WH-like_DNA-bd_sf"/>
</dbReference>
<dbReference type="AlphaFoldDB" id="A0AAJ0CYH7"/>
<dbReference type="GO" id="GO:1990429">
    <property type="term" value="C:peroxisomal importomer complex"/>
    <property type="evidence" value="ECO:0007669"/>
    <property type="project" value="TreeGrafter"/>
</dbReference>
<evidence type="ECO:0000256" key="3">
    <source>
        <dbReference type="ARBA" id="ARBA00023140"/>
    </source>
</evidence>
<dbReference type="GO" id="GO:0005102">
    <property type="term" value="F:signaling receptor binding"/>
    <property type="evidence" value="ECO:0007669"/>
    <property type="project" value="TreeGrafter"/>
</dbReference>
<dbReference type="InterPro" id="IPR025655">
    <property type="entry name" value="PEX14"/>
</dbReference>
<evidence type="ECO:0000256" key="7">
    <source>
        <dbReference type="RuleBase" id="RU367032"/>
    </source>
</evidence>
<feature type="domain" description="Peroxisome membrane anchor protein Pex14p N-terminal" evidence="9">
    <location>
        <begin position="38"/>
        <end position="81"/>
    </location>
</feature>
<evidence type="ECO:0000256" key="1">
    <source>
        <dbReference type="ARBA" id="ARBA00005443"/>
    </source>
</evidence>
<protein>
    <recommendedName>
        <fullName evidence="4 7">Peroxisomal membrane protein PEX14</fullName>
    </recommendedName>
    <alternativeName>
        <fullName evidence="5 7">Peroxin-14</fullName>
    </alternativeName>
</protein>
<dbReference type="Proteomes" id="UP001251528">
    <property type="component" value="Unassembled WGS sequence"/>
</dbReference>
<dbReference type="EMBL" id="JASWJB010000011">
    <property type="protein sequence ID" value="KAK2612828.1"/>
    <property type="molecule type" value="Genomic_DNA"/>
</dbReference>
<dbReference type="PANTHER" id="PTHR23058:SF5">
    <property type="entry name" value="PEROXISOMAL MEMBRANE PROTEIN PEX14"/>
    <property type="match status" value="1"/>
</dbReference>
<keyword evidence="7" id="KW-0813">Transport</keyword>
<evidence type="ECO:0000259" key="9">
    <source>
        <dbReference type="Pfam" id="PF04695"/>
    </source>
</evidence>
<proteinExistence type="inferred from homology"/>
<keyword evidence="3 7" id="KW-0576">Peroxisome</keyword>
<dbReference type="GO" id="GO:0016560">
    <property type="term" value="P:protein import into peroxisome matrix, docking"/>
    <property type="evidence" value="ECO:0007669"/>
    <property type="project" value="UniProtKB-UniRule"/>
</dbReference>
<keyword evidence="2" id="KW-0811">Translocation</keyword>
<feature type="compositionally biased region" description="Polar residues" evidence="8">
    <location>
        <begin position="7"/>
        <end position="26"/>
    </location>
</feature>
<evidence type="ECO:0000313" key="11">
    <source>
        <dbReference type="Proteomes" id="UP001251528"/>
    </source>
</evidence>
<dbReference type="GO" id="GO:0005778">
    <property type="term" value="C:peroxisomal membrane"/>
    <property type="evidence" value="ECO:0007669"/>
    <property type="project" value="UniProtKB-SubCell"/>
</dbReference>
<dbReference type="Pfam" id="PF04695">
    <property type="entry name" value="Pex14_N"/>
    <property type="match status" value="1"/>
</dbReference>
<gene>
    <name evidence="10" type="ORF">QQS21_001108</name>
</gene>
<sequence length="350" mass="38274">MGDSGDITGSASAIPSWQRDGASNSGDTKEKPTKQAQQDEQVEVARCFLKESQVKSASREKKIEFLESKGISSNDIEKLLSQSEEDSESLSQIRSPKSKRTESSATNENSSPSASTNDRPPIVIFPEFLVKPQRPPPLVTKNGLFNTLYAFAGLSTLLYGTSKYLVAPMVDNLTDAQTELHEVTSKKLDILVAQLEKTVSVIPPALAKPASLDDNDASDVEDPAEMFHRDIGTQTSVIDANTVPATKPSEPASKRHVENLASLAKTLSVLKDQFRAQSEGFEDVKTLLDVFRDDLDGMTYGGATEFIGGYDIYSTAKKNEPEDEIRKARDNIRRVKGVLLSTRNFPASTR</sequence>
<comment type="similarity">
    <text evidence="1 7">Belongs to the peroxin-14 family.</text>
</comment>
<evidence type="ECO:0000256" key="4">
    <source>
        <dbReference type="ARBA" id="ARBA00029502"/>
    </source>
</evidence>
<evidence type="ECO:0000256" key="2">
    <source>
        <dbReference type="ARBA" id="ARBA00023010"/>
    </source>
</evidence>
<comment type="subcellular location">
    <subcellularLocation>
        <location evidence="6 7">Peroxisome membrane</location>
    </subcellularLocation>
</comment>
<feature type="region of interest" description="Disordered" evidence="8">
    <location>
        <begin position="77"/>
        <end position="119"/>
    </location>
</feature>
<evidence type="ECO:0000313" key="10">
    <source>
        <dbReference type="EMBL" id="KAK2612828.1"/>
    </source>
</evidence>
<comment type="caution">
    <text evidence="10">The sequence shown here is derived from an EMBL/GenBank/DDBJ whole genome shotgun (WGS) entry which is preliminary data.</text>
</comment>
<evidence type="ECO:0000256" key="5">
    <source>
        <dbReference type="ARBA" id="ARBA00029691"/>
    </source>
</evidence>
<feature type="compositionally biased region" description="Polar residues" evidence="8">
    <location>
        <begin position="103"/>
        <end position="118"/>
    </location>
</feature>
<reference evidence="10" key="1">
    <citation type="submission" date="2023-06" db="EMBL/GenBank/DDBJ databases">
        <title>Conoideocrella luteorostrata (Hypocreales: Clavicipitaceae), a potential biocontrol fungus for elongate hemlock scale in United States Christmas tree production areas.</title>
        <authorList>
            <person name="Barrett H."/>
            <person name="Lovett B."/>
            <person name="Macias A.M."/>
            <person name="Stajich J.E."/>
            <person name="Kasson M.T."/>
        </authorList>
    </citation>
    <scope>NUCLEOTIDE SEQUENCE</scope>
    <source>
        <strain evidence="10">ARSEF 14590</strain>
    </source>
</reference>
<name>A0AAJ0CYH7_9HYPO</name>
<dbReference type="PANTHER" id="PTHR23058">
    <property type="entry name" value="PEROXISOMAL MEMBRANE PROTEIN PEX14"/>
    <property type="match status" value="1"/>
</dbReference>
<accession>A0AAJ0CYH7</accession>
<dbReference type="InterPro" id="IPR006785">
    <property type="entry name" value="Pex14_N"/>
</dbReference>
<dbReference type="Gene3D" id="1.10.10.10">
    <property type="entry name" value="Winged helix-like DNA-binding domain superfamily/Winged helix DNA-binding domain"/>
    <property type="match status" value="1"/>
</dbReference>
<feature type="region of interest" description="Disordered" evidence="8">
    <location>
        <begin position="1"/>
        <end position="40"/>
    </location>
</feature>
<keyword evidence="11" id="KW-1185">Reference proteome</keyword>
<organism evidence="10 11">
    <name type="scientific">Conoideocrella luteorostrata</name>
    <dbReference type="NCBI Taxonomy" id="1105319"/>
    <lineage>
        <taxon>Eukaryota</taxon>
        <taxon>Fungi</taxon>
        <taxon>Dikarya</taxon>
        <taxon>Ascomycota</taxon>
        <taxon>Pezizomycotina</taxon>
        <taxon>Sordariomycetes</taxon>
        <taxon>Hypocreomycetidae</taxon>
        <taxon>Hypocreales</taxon>
        <taxon>Clavicipitaceae</taxon>
        <taxon>Conoideocrella</taxon>
    </lineage>
</organism>
<comment type="function">
    <text evidence="7">Component of the PEX13-PEX14 docking complex, a translocon channel that specifically mediates the import of peroxisomal cargo proteins bound to PEX5 receptor. The PEX13-PEX14 docking complex forms a large import pore which can be opened to a diameter of about 9 nm. Mechanistically, PEX5 receptor along with cargo proteins associates with the PEX14 subunit of the PEX13-PEX14 docking complex in the cytosol, leading to the insertion of the receptor into the organelle membrane with the concomitant translocation of the cargo into the peroxisome matrix.</text>
</comment>
<evidence type="ECO:0000256" key="6">
    <source>
        <dbReference type="ARBA" id="ARBA00046271"/>
    </source>
</evidence>